<comment type="caution">
    <text evidence="1">The sequence shown here is derived from an EMBL/GenBank/DDBJ whole genome shotgun (WGS) entry which is preliminary data.</text>
</comment>
<protein>
    <submittedName>
        <fullName evidence="1">Uncharacterized protein</fullName>
    </submittedName>
</protein>
<evidence type="ECO:0000313" key="2">
    <source>
        <dbReference type="Proteomes" id="UP000622245"/>
    </source>
</evidence>
<name>A0ABS1YIK1_9ACTN</name>
<dbReference type="EMBL" id="JAEVHL010000091">
    <property type="protein sequence ID" value="MBM0277233.1"/>
    <property type="molecule type" value="Genomic_DNA"/>
</dbReference>
<proteinExistence type="predicted"/>
<sequence length="94" mass="10195">MARLILAVAILALIVAAAWLGGELHGERRQRQRTAADVLVLTSELHTQRAALMAIPGDDEPAVAHGRLVAAEHASRWQPAVDWLVSHLPLRRAA</sequence>
<dbReference type="Proteomes" id="UP000622245">
    <property type="component" value="Unassembled WGS sequence"/>
</dbReference>
<keyword evidence="2" id="KW-1185">Reference proteome</keyword>
<reference evidence="1 2" key="1">
    <citation type="submission" date="2021-01" db="EMBL/GenBank/DDBJ databases">
        <title>Draft genome sequence of Micromonospora sp. strain STR1s_6.</title>
        <authorList>
            <person name="Karlyshev A."/>
            <person name="Jawad R."/>
        </authorList>
    </citation>
    <scope>NUCLEOTIDE SEQUENCE [LARGE SCALE GENOMIC DNA]</scope>
    <source>
        <strain evidence="1 2">STR1S-6</strain>
    </source>
</reference>
<evidence type="ECO:0000313" key="1">
    <source>
        <dbReference type="EMBL" id="MBM0277233.1"/>
    </source>
</evidence>
<organism evidence="1 2">
    <name type="scientific">Micromonospora tarensis</name>
    <dbReference type="NCBI Taxonomy" id="2806100"/>
    <lineage>
        <taxon>Bacteria</taxon>
        <taxon>Bacillati</taxon>
        <taxon>Actinomycetota</taxon>
        <taxon>Actinomycetes</taxon>
        <taxon>Micromonosporales</taxon>
        <taxon>Micromonosporaceae</taxon>
        <taxon>Micromonospora</taxon>
    </lineage>
</organism>
<gene>
    <name evidence="1" type="ORF">JM949_18460</name>
</gene>
<accession>A0ABS1YIK1</accession>
<dbReference type="RefSeq" id="WP_203149672.1">
    <property type="nucleotide sequence ID" value="NZ_JAEVHL010000091.1"/>
</dbReference>